<accession>A0A3A5KVX3</accession>
<dbReference type="AlphaFoldDB" id="A0A3A5KVX3"/>
<comment type="caution">
    <text evidence="2">The sequence shown here is derived from an EMBL/GenBank/DDBJ whole genome shotgun (WGS) entry which is preliminary data.</text>
</comment>
<dbReference type="Proteomes" id="UP000272706">
    <property type="component" value="Unassembled WGS sequence"/>
</dbReference>
<sequence>MGWGKSGWQIWLAAGRRSGSLWFGFARADDTSAQRQAGSGRSGAADLGAVAQPKKTNTEVPMNSQIY</sequence>
<keyword evidence="3" id="KW-1185">Reference proteome</keyword>
<evidence type="ECO:0000256" key="1">
    <source>
        <dbReference type="SAM" id="MobiDB-lite"/>
    </source>
</evidence>
<feature type="region of interest" description="Disordered" evidence="1">
    <location>
        <begin position="32"/>
        <end position="67"/>
    </location>
</feature>
<feature type="compositionally biased region" description="Polar residues" evidence="1">
    <location>
        <begin position="54"/>
        <end position="67"/>
    </location>
</feature>
<dbReference type="EMBL" id="QZWZ01000005">
    <property type="protein sequence ID" value="RJT40717.1"/>
    <property type="molecule type" value="Genomic_DNA"/>
</dbReference>
<protein>
    <submittedName>
        <fullName evidence="2">Uncharacterized protein</fullName>
    </submittedName>
</protein>
<proteinExistence type="predicted"/>
<reference evidence="2 3" key="1">
    <citation type="submission" date="2018-09" db="EMBL/GenBank/DDBJ databases">
        <title>Mesorhizobium carmichaelinearum sp. nov. isolated from Carmichaelinea spp. root nodules in New Zealand.</title>
        <authorList>
            <person name="De Meyer S.E."/>
        </authorList>
    </citation>
    <scope>NUCLEOTIDE SEQUENCE [LARGE SCALE GENOMIC DNA]</scope>
    <source>
        <strain evidence="2 3">ICMP19557</strain>
    </source>
</reference>
<evidence type="ECO:0000313" key="2">
    <source>
        <dbReference type="EMBL" id="RJT40717.1"/>
    </source>
</evidence>
<organism evidence="2 3">
    <name type="scientific">Mesorhizobium waimense</name>
    <dbReference type="NCBI Taxonomy" id="1300307"/>
    <lineage>
        <taxon>Bacteria</taxon>
        <taxon>Pseudomonadati</taxon>
        <taxon>Pseudomonadota</taxon>
        <taxon>Alphaproteobacteria</taxon>
        <taxon>Hyphomicrobiales</taxon>
        <taxon>Phyllobacteriaceae</taxon>
        <taxon>Mesorhizobium</taxon>
    </lineage>
</organism>
<evidence type="ECO:0000313" key="3">
    <source>
        <dbReference type="Proteomes" id="UP000272706"/>
    </source>
</evidence>
<gene>
    <name evidence="2" type="ORF">D3227_09295</name>
</gene>
<name>A0A3A5KVX3_9HYPH</name>